<protein>
    <submittedName>
        <fullName evidence="2">Uncharacterized protein</fullName>
    </submittedName>
</protein>
<evidence type="ECO:0000313" key="3">
    <source>
        <dbReference type="Proteomes" id="UP001651158"/>
    </source>
</evidence>
<organism evidence="2 3">
    <name type="scientific">Taenia crassiceps</name>
    <dbReference type="NCBI Taxonomy" id="6207"/>
    <lineage>
        <taxon>Eukaryota</taxon>
        <taxon>Metazoa</taxon>
        <taxon>Spiralia</taxon>
        <taxon>Lophotrochozoa</taxon>
        <taxon>Platyhelminthes</taxon>
        <taxon>Cestoda</taxon>
        <taxon>Eucestoda</taxon>
        <taxon>Cyclophyllidea</taxon>
        <taxon>Taeniidae</taxon>
        <taxon>Taenia</taxon>
    </lineage>
</organism>
<reference evidence="2 3" key="1">
    <citation type="journal article" date="2022" name="Front. Cell. Infect. Microbiol.">
        <title>The Genomes of Two Strains of Taenia crassiceps the Animal Model for the Study of Human Cysticercosis.</title>
        <authorList>
            <person name="Bobes R.J."/>
            <person name="Estrada K."/>
            <person name="Rios-Valencia D.G."/>
            <person name="Calderon-Gallegos A."/>
            <person name="de la Torre P."/>
            <person name="Carrero J.C."/>
            <person name="Sanchez-Flores A."/>
            <person name="Laclette J.P."/>
        </authorList>
    </citation>
    <scope>NUCLEOTIDE SEQUENCE [LARGE SCALE GENOMIC DNA]</scope>
    <source>
        <strain evidence="2">WFUcys</strain>
    </source>
</reference>
<dbReference type="Proteomes" id="UP001651158">
    <property type="component" value="Unassembled WGS sequence"/>
</dbReference>
<evidence type="ECO:0000313" key="2">
    <source>
        <dbReference type="EMBL" id="KAL5105896.1"/>
    </source>
</evidence>
<evidence type="ECO:0000256" key="1">
    <source>
        <dbReference type="SAM" id="MobiDB-lite"/>
    </source>
</evidence>
<gene>
    <name evidence="2" type="ORF">TcWFU_007982</name>
</gene>
<accession>A0ABR4Q8K7</accession>
<feature type="region of interest" description="Disordered" evidence="1">
    <location>
        <begin position="91"/>
        <end position="110"/>
    </location>
</feature>
<name>A0ABR4Q8K7_9CEST</name>
<dbReference type="EMBL" id="JAKROA010000007">
    <property type="protein sequence ID" value="KAL5105896.1"/>
    <property type="molecule type" value="Genomic_DNA"/>
</dbReference>
<feature type="compositionally biased region" description="Basic and acidic residues" evidence="1">
    <location>
        <begin position="158"/>
        <end position="170"/>
    </location>
</feature>
<sequence length="186" mass="19974">MRKPSKSPTSANSQKSTPLTLQHSQVLVTGWTKKQARLDPPSLLHQLVSPTLTHPSICGGITGILLSSLEEVQSHLVRLPTLQLSASTLSLPPSLPSSCDKDSSPLLQTTPLPTDNPLHSSIHPLIHSSIPFHHLHLNAHPSPPSVPHPNQRSAFSVADKRSAKPHHDTPSCRLSTHAHTSNSLSA</sequence>
<keyword evidence="3" id="KW-1185">Reference proteome</keyword>
<proteinExistence type="predicted"/>
<comment type="caution">
    <text evidence="2">The sequence shown here is derived from an EMBL/GenBank/DDBJ whole genome shotgun (WGS) entry which is preliminary data.</text>
</comment>
<feature type="compositionally biased region" description="Polar residues" evidence="1">
    <location>
        <begin position="172"/>
        <end position="186"/>
    </location>
</feature>
<feature type="region of interest" description="Disordered" evidence="1">
    <location>
        <begin position="136"/>
        <end position="186"/>
    </location>
</feature>